<proteinExistence type="predicted"/>
<accession>A0A3N0Y6X4</accession>
<gene>
    <name evidence="1" type="ORF">DPX16_3492</name>
</gene>
<reference evidence="1 2" key="1">
    <citation type="submission" date="2018-10" db="EMBL/GenBank/DDBJ databases">
        <title>Genome assembly for a Yunnan-Guizhou Plateau 3E fish, Anabarilius grahami (Regan), and its evolutionary and genetic applications.</title>
        <authorList>
            <person name="Jiang W."/>
        </authorList>
    </citation>
    <scope>NUCLEOTIDE SEQUENCE [LARGE SCALE GENOMIC DNA]</scope>
    <source>
        <strain evidence="1">AG-KIZ</strain>
        <tissue evidence="1">Muscle</tissue>
    </source>
</reference>
<dbReference type="Proteomes" id="UP000281406">
    <property type="component" value="Unassembled WGS sequence"/>
</dbReference>
<evidence type="ECO:0000313" key="2">
    <source>
        <dbReference type="Proteomes" id="UP000281406"/>
    </source>
</evidence>
<evidence type="ECO:0000313" key="1">
    <source>
        <dbReference type="EMBL" id="ROL41864.1"/>
    </source>
</evidence>
<dbReference type="EMBL" id="RJVU01051426">
    <property type="protein sequence ID" value="ROL41864.1"/>
    <property type="molecule type" value="Genomic_DNA"/>
</dbReference>
<comment type="caution">
    <text evidence="1">The sequence shown here is derived from an EMBL/GenBank/DDBJ whole genome shotgun (WGS) entry which is preliminary data.</text>
</comment>
<organism evidence="1 2">
    <name type="scientific">Anabarilius grahami</name>
    <name type="common">Kanglang fish</name>
    <name type="synonym">Barilius grahami</name>
    <dbReference type="NCBI Taxonomy" id="495550"/>
    <lineage>
        <taxon>Eukaryota</taxon>
        <taxon>Metazoa</taxon>
        <taxon>Chordata</taxon>
        <taxon>Craniata</taxon>
        <taxon>Vertebrata</taxon>
        <taxon>Euteleostomi</taxon>
        <taxon>Actinopterygii</taxon>
        <taxon>Neopterygii</taxon>
        <taxon>Teleostei</taxon>
        <taxon>Ostariophysi</taxon>
        <taxon>Cypriniformes</taxon>
        <taxon>Xenocyprididae</taxon>
        <taxon>Xenocypridinae</taxon>
        <taxon>Xenocypridinae incertae sedis</taxon>
        <taxon>Anabarilius</taxon>
    </lineage>
</organism>
<sequence length="150" mass="16901">MDRILRDNPSSRPAFVFDLSIEIGVTGEDGSSPESDIKSANGSTVEECTQLVVQEKRVAAVAVIQVKHKQVSRQRKLSQRIHLYILAHSSSGSILTPRSSPSRDAITELRCPTRWLSSISFQVIGWRSEKTRRDIEKHPRECLILFGPYK</sequence>
<name>A0A3N0Y6X4_ANAGA</name>
<keyword evidence="2" id="KW-1185">Reference proteome</keyword>
<protein>
    <submittedName>
        <fullName evidence="1">Uncharacterized protein</fullName>
    </submittedName>
</protein>
<dbReference type="AlphaFoldDB" id="A0A3N0Y6X4"/>